<evidence type="ECO:0000256" key="2">
    <source>
        <dbReference type="ARBA" id="ARBA00006175"/>
    </source>
</evidence>
<evidence type="ECO:0000256" key="7">
    <source>
        <dbReference type="ARBA" id="ARBA00023136"/>
    </source>
</evidence>
<keyword evidence="6 9" id="KW-1133">Transmembrane helix</keyword>
<dbReference type="GO" id="GO:0015250">
    <property type="term" value="F:water channel activity"/>
    <property type="evidence" value="ECO:0007669"/>
    <property type="project" value="TreeGrafter"/>
</dbReference>
<feature type="transmembrane region" description="Helical" evidence="9">
    <location>
        <begin position="12"/>
        <end position="29"/>
    </location>
</feature>
<evidence type="ECO:0000256" key="8">
    <source>
        <dbReference type="RuleBase" id="RU000477"/>
    </source>
</evidence>
<organism evidence="10 11">
    <name type="scientific">Bifidobacterium jacchi</name>
    <dbReference type="NCBI Taxonomy" id="2490545"/>
    <lineage>
        <taxon>Bacteria</taxon>
        <taxon>Bacillati</taxon>
        <taxon>Actinomycetota</taxon>
        <taxon>Actinomycetes</taxon>
        <taxon>Bifidobacteriales</taxon>
        <taxon>Bifidobacteriaceae</taxon>
        <taxon>Bifidobacterium</taxon>
    </lineage>
</organism>
<evidence type="ECO:0000313" key="11">
    <source>
        <dbReference type="Proteomes" id="UP000326336"/>
    </source>
</evidence>
<comment type="subcellular location">
    <subcellularLocation>
        <location evidence="1">Cell membrane</location>
        <topology evidence="1">Multi-pass membrane protein</topology>
    </subcellularLocation>
</comment>
<keyword evidence="7 9" id="KW-0472">Membrane</keyword>
<feature type="transmembrane region" description="Helical" evidence="9">
    <location>
        <begin position="41"/>
        <end position="62"/>
    </location>
</feature>
<reference evidence="10 11" key="1">
    <citation type="journal article" date="2019" name="Int. J. Syst. Evol. Microbiol.">
        <title>Bifidobacterium jacchi sp. nov., isolated from the faeces of a baby common marmoset (Callithrix jacchus).</title>
        <authorList>
            <person name="Modesto M."/>
            <person name="Watanabe K."/>
            <person name="Arita M."/>
            <person name="Satti M."/>
            <person name="Oki K."/>
            <person name="Sciavilla P."/>
            <person name="Patavino C."/>
            <person name="Camma C."/>
            <person name="Michelini S."/>
            <person name="Sgorbati B."/>
            <person name="Mattarelli P."/>
        </authorList>
    </citation>
    <scope>NUCLEOTIDE SEQUENCE [LARGE SCALE GENOMIC DNA]</scope>
    <source>
        <strain evidence="10 11">MRM 9.3</strain>
    </source>
</reference>
<sequence>MRREPSTALRVLAELAGSFLLCLGIYAFYTVGTAIFGLDMAYLTLSTALIYATVTLLFSPISGAQLNPAVTLAAMLTGRTRPVTGILSIIVQVIGAIGAAASLKFLLPTSDTITNKVWMTPVTNGFGKGAVFNTTLTSVGITFGTTLAIVVELAAGIIIVATAMRTIGRDGRADALHAPAMGLAYGVGAAMAYPVTGAGLNPARSTGIALFARNQGLAVDPLQQLWLFWVCSALAAAIVAFVMIAMQMSREAADRKAKRLAQEAKRHANADAAADGISAAGTRASGVEPGTSGAIV</sequence>
<feature type="transmembrane region" description="Helical" evidence="9">
    <location>
        <begin position="141"/>
        <end position="163"/>
    </location>
</feature>
<evidence type="ECO:0000313" key="10">
    <source>
        <dbReference type="EMBL" id="KAB5607002.1"/>
    </source>
</evidence>
<dbReference type="InterPro" id="IPR022357">
    <property type="entry name" value="MIP_CS"/>
</dbReference>
<feature type="transmembrane region" description="Helical" evidence="9">
    <location>
        <begin position="83"/>
        <end position="107"/>
    </location>
</feature>
<comment type="similarity">
    <text evidence="2 8">Belongs to the MIP/aquaporin (TC 1.A.8) family.</text>
</comment>
<dbReference type="SUPFAM" id="SSF81338">
    <property type="entry name" value="Aquaporin-like"/>
    <property type="match status" value="1"/>
</dbReference>
<dbReference type="InterPro" id="IPR023271">
    <property type="entry name" value="Aquaporin-like"/>
</dbReference>
<dbReference type="PROSITE" id="PS00221">
    <property type="entry name" value="MIP"/>
    <property type="match status" value="1"/>
</dbReference>
<dbReference type="GO" id="GO:0005886">
    <property type="term" value="C:plasma membrane"/>
    <property type="evidence" value="ECO:0007669"/>
    <property type="project" value="UniProtKB-SubCell"/>
</dbReference>
<evidence type="ECO:0000256" key="1">
    <source>
        <dbReference type="ARBA" id="ARBA00004651"/>
    </source>
</evidence>
<dbReference type="AlphaFoldDB" id="A0A5N5RI86"/>
<comment type="caution">
    <text evidence="10">The sequence shown here is derived from an EMBL/GenBank/DDBJ whole genome shotgun (WGS) entry which is preliminary data.</text>
</comment>
<dbReference type="OrthoDB" id="9807293at2"/>
<feature type="transmembrane region" description="Helical" evidence="9">
    <location>
        <begin position="226"/>
        <end position="246"/>
    </location>
</feature>
<dbReference type="PRINTS" id="PR00783">
    <property type="entry name" value="MINTRINSICP"/>
</dbReference>
<dbReference type="EMBL" id="RQSP01000017">
    <property type="protein sequence ID" value="KAB5607002.1"/>
    <property type="molecule type" value="Genomic_DNA"/>
</dbReference>
<protein>
    <submittedName>
        <fullName evidence="10">Glycerol transporter</fullName>
    </submittedName>
</protein>
<keyword evidence="4" id="KW-1003">Cell membrane</keyword>
<dbReference type="Pfam" id="PF00230">
    <property type="entry name" value="MIP"/>
    <property type="match status" value="1"/>
</dbReference>
<gene>
    <name evidence="10" type="ORF">EHS19_05915</name>
</gene>
<keyword evidence="3 8" id="KW-0813">Transport</keyword>
<evidence type="ECO:0000256" key="9">
    <source>
        <dbReference type="SAM" id="Phobius"/>
    </source>
</evidence>
<dbReference type="PANTHER" id="PTHR19139:SF199">
    <property type="entry name" value="MIP17260P"/>
    <property type="match status" value="1"/>
</dbReference>
<proteinExistence type="inferred from homology"/>
<evidence type="ECO:0000256" key="6">
    <source>
        <dbReference type="ARBA" id="ARBA00022989"/>
    </source>
</evidence>
<dbReference type="Proteomes" id="UP000326336">
    <property type="component" value="Unassembled WGS sequence"/>
</dbReference>
<dbReference type="Gene3D" id="1.20.1080.10">
    <property type="entry name" value="Glycerol uptake facilitator protein"/>
    <property type="match status" value="1"/>
</dbReference>
<dbReference type="PANTHER" id="PTHR19139">
    <property type="entry name" value="AQUAPORIN TRANSPORTER"/>
    <property type="match status" value="1"/>
</dbReference>
<feature type="transmembrane region" description="Helical" evidence="9">
    <location>
        <begin position="175"/>
        <end position="195"/>
    </location>
</feature>
<name>A0A5N5RI86_9BIFI</name>
<keyword evidence="5 8" id="KW-0812">Transmembrane</keyword>
<evidence type="ECO:0000256" key="4">
    <source>
        <dbReference type="ARBA" id="ARBA00022475"/>
    </source>
</evidence>
<keyword evidence="11" id="KW-1185">Reference proteome</keyword>
<evidence type="ECO:0000256" key="5">
    <source>
        <dbReference type="ARBA" id="ARBA00022692"/>
    </source>
</evidence>
<dbReference type="InterPro" id="IPR034294">
    <property type="entry name" value="Aquaporin_transptr"/>
</dbReference>
<dbReference type="InterPro" id="IPR000425">
    <property type="entry name" value="MIP"/>
</dbReference>
<evidence type="ECO:0000256" key="3">
    <source>
        <dbReference type="ARBA" id="ARBA00022448"/>
    </source>
</evidence>
<accession>A0A5N5RI86</accession>